<evidence type="ECO:0000256" key="6">
    <source>
        <dbReference type="SAM" id="MobiDB-lite"/>
    </source>
</evidence>
<keyword evidence="5" id="KW-0539">Nucleus</keyword>
<dbReference type="OMA" id="DWVDESW"/>
<dbReference type="InterPro" id="IPR019786">
    <property type="entry name" value="Zinc_finger_PHD-type_CS"/>
</dbReference>
<reference evidence="8 9" key="1">
    <citation type="journal article" date="2014" name="Nat. Commun.">
        <title>Klebsormidium flaccidum genome reveals primary factors for plant terrestrial adaptation.</title>
        <authorList>
            <person name="Hori K."/>
            <person name="Maruyama F."/>
            <person name="Fujisawa T."/>
            <person name="Togashi T."/>
            <person name="Yamamoto N."/>
            <person name="Seo M."/>
            <person name="Sato S."/>
            <person name="Yamada T."/>
            <person name="Mori H."/>
            <person name="Tajima N."/>
            <person name="Moriyama T."/>
            <person name="Ikeuchi M."/>
            <person name="Watanabe M."/>
            <person name="Wada H."/>
            <person name="Kobayashi K."/>
            <person name="Saito M."/>
            <person name="Masuda T."/>
            <person name="Sasaki-Sekimoto Y."/>
            <person name="Mashiguchi K."/>
            <person name="Awai K."/>
            <person name="Shimojima M."/>
            <person name="Masuda S."/>
            <person name="Iwai M."/>
            <person name="Nobusawa T."/>
            <person name="Narise T."/>
            <person name="Kondo S."/>
            <person name="Saito H."/>
            <person name="Sato R."/>
            <person name="Murakawa M."/>
            <person name="Ihara Y."/>
            <person name="Oshima-Yamada Y."/>
            <person name="Ohtaka K."/>
            <person name="Satoh M."/>
            <person name="Sonobe K."/>
            <person name="Ishii M."/>
            <person name="Ohtani R."/>
            <person name="Kanamori-Sato M."/>
            <person name="Honoki R."/>
            <person name="Miyazaki D."/>
            <person name="Mochizuki H."/>
            <person name="Umetsu J."/>
            <person name="Higashi K."/>
            <person name="Shibata D."/>
            <person name="Kamiya Y."/>
            <person name="Sato N."/>
            <person name="Nakamura Y."/>
            <person name="Tabata S."/>
            <person name="Ida S."/>
            <person name="Kurokawa K."/>
            <person name="Ohta H."/>
        </authorList>
    </citation>
    <scope>NUCLEOTIDE SEQUENCE [LARGE SCALE GENOMIC DNA]</scope>
    <source>
        <strain evidence="8 9">NIES-2285</strain>
    </source>
</reference>
<feature type="compositionally biased region" description="Basic and acidic residues" evidence="6">
    <location>
        <begin position="1062"/>
        <end position="1073"/>
    </location>
</feature>
<name>A0A1Y1I2M4_KLENI</name>
<dbReference type="PROSITE" id="PS01359">
    <property type="entry name" value="ZF_PHD_1"/>
    <property type="match status" value="1"/>
</dbReference>
<dbReference type="Proteomes" id="UP000054558">
    <property type="component" value="Unassembled WGS sequence"/>
</dbReference>
<dbReference type="OrthoDB" id="79252at2759"/>
<feature type="domain" description="Zinc finger PHD-type" evidence="7">
    <location>
        <begin position="366"/>
        <end position="424"/>
    </location>
</feature>
<feature type="compositionally biased region" description="Low complexity" evidence="6">
    <location>
        <begin position="673"/>
        <end position="683"/>
    </location>
</feature>
<dbReference type="Gene3D" id="3.30.40.10">
    <property type="entry name" value="Zinc/RING finger domain, C3HC4 (zinc finger)"/>
    <property type="match status" value="1"/>
</dbReference>
<feature type="region of interest" description="Disordered" evidence="6">
    <location>
        <begin position="570"/>
        <end position="974"/>
    </location>
</feature>
<sequence length="1217" mass="130397">MGRSEDNTSESEDWGDDGWTVACPCGITYDDGEEMVECDACRVWVHTRCCRVPRGLTHYVCERCRGEQHRKQLREEVEVAALLADLPSARSTPFDERSPFFSNSSTSFPDTEPASLAERTLALQSQTSFDEGYSIDFPLSQRVHTHGVTGGEEVALSGAPFFSKQLWRHQLMVPKPMDLQAPELPSHLLLEADSPDLYRGHAGGLPSRSPEQPRLRRGVQAKVERRKRLMEVVERYEQRRRLRSEEESRGGAVCKMGGRAETSRGCTSSCIPAVESRERSQVSSVTVANGNASSELSSPGGTSWTGGYVPRNPYALKKAAVLEYMQTSQSRCASCGSAEAPRFHEVKGLEGPVCDTCVARHRDQKFCPHCVHIYQEEEEKAADPGVWLVCIMCSRMVHKECQMKKPLNGTGPANRSSFLCSGCVREKKRARLEREAKQQLAGDEAGVDVGRASLKSSAVLRSEELPHVTSYELPVIGLADECSRPGGNADDFREAACRTTGEVMSVSDLPERPVLRLSIKNGSGEDSLGVHLKDGFYAQRLQLMQDCSIPSPQVDEAAAVATVEEVGAEAARLSAPDAGQENEGGRQETEEAAGVPTPSGPEPELQRRDSDPGSISVKNGDGRASGGEGTVDSVSRRQDRAPSQLPSSPLARAACAAGPQNGADHAARPGSPSPSSSSNSSSSQAQDMATPPVPQVAQGVDAHAANLPVSPADPLPRATTSPRSHITKPPSKLLHSLSVPARPKALSLSSMGRKFMDIPDTPGSVTSEHKPSKHPQGAARPVHLGPSGRLTSSRPSHPTGLRLHHAEGRSSLRQPLAKGVPSHPAPPLPKKEFVPAPPNPKGMAEMPPPPPPAAPKRPAVTRSGSEPHSMNDEELALLLHQELNSSPRMPRVSRSKKPGANGVIPSKRSSSVLATPVRRSQSGDVAEGNKQESDEMDPGPGEGDSGGEGQERRVKVEVELEDSEELPAKPSANGVHTLPELIQVLGSVSQGSLDSVVEAVSKHWHSLRTAAGEPYPPLQRQAIVEALSCHEEWAQLAKLGLPTKRKRTSPSILSDSDEDDHRDDRSLGGKDETVDGGALVDGSRVARRKRSRRTVADLSDTSDADDAPAPKSVLPKDSAHLPYAEHHSSPRTTDLPPANGNGHRASPVSPGGRPLANGYSQPPARSSSSGPLSNSSAGDEEALSRRQGPPRRKRSRIDARMELGVRQSGGSGSPEEE</sequence>
<dbReference type="EMBL" id="DF237171">
    <property type="protein sequence ID" value="GAQ85164.1"/>
    <property type="molecule type" value="Genomic_DNA"/>
</dbReference>
<dbReference type="AlphaFoldDB" id="A0A1Y1I2M4"/>
<feature type="compositionally biased region" description="Pro residues" evidence="6">
    <location>
        <begin position="835"/>
        <end position="855"/>
    </location>
</feature>
<evidence type="ECO:0000256" key="1">
    <source>
        <dbReference type="ARBA" id="ARBA00004123"/>
    </source>
</evidence>
<accession>A0A1Y1I2M4</accession>
<dbReference type="GO" id="GO:0008270">
    <property type="term" value="F:zinc ion binding"/>
    <property type="evidence" value="ECO:0007669"/>
    <property type="project" value="UniProtKB-KW"/>
</dbReference>
<evidence type="ECO:0000256" key="3">
    <source>
        <dbReference type="ARBA" id="ARBA00022771"/>
    </source>
</evidence>
<dbReference type="InterPro" id="IPR013083">
    <property type="entry name" value="Znf_RING/FYVE/PHD"/>
</dbReference>
<organism evidence="8 9">
    <name type="scientific">Klebsormidium nitens</name>
    <name type="common">Green alga</name>
    <name type="synonym">Ulothrix nitens</name>
    <dbReference type="NCBI Taxonomy" id="105231"/>
    <lineage>
        <taxon>Eukaryota</taxon>
        <taxon>Viridiplantae</taxon>
        <taxon>Streptophyta</taxon>
        <taxon>Klebsormidiophyceae</taxon>
        <taxon>Klebsormidiales</taxon>
        <taxon>Klebsormidiaceae</taxon>
        <taxon>Klebsormidium</taxon>
    </lineage>
</organism>
<evidence type="ECO:0000256" key="5">
    <source>
        <dbReference type="ARBA" id="ARBA00023242"/>
    </source>
</evidence>
<feature type="compositionally biased region" description="Basic and acidic residues" evidence="6">
    <location>
        <begin position="1117"/>
        <end position="1128"/>
    </location>
</feature>
<feature type="compositionally biased region" description="Gly residues" evidence="6">
    <location>
        <begin position="1207"/>
        <end position="1217"/>
    </location>
</feature>
<dbReference type="GO" id="GO:0005634">
    <property type="term" value="C:nucleus"/>
    <property type="evidence" value="ECO:0000318"/>
    <property type="project" value="GO_Central"/>
</dbReference>
<gene>
    <name evidence="8" type="ORF">KFL_002220080</name>
</gene>
<keyword evidence="3" id="KW-0863">Zinc-finger</keyword>
<proteinExistence type="predicted"/>
<feature type="compositionally biased region" description="Polar residues" evidence="6">
    <location>
        <begin position="907"/>
        <end position="923"/>
    </location>
</feature>
<keyword evidence="9" id="KW-1185">Reference proteome</keyword>
<evidence type="ECO:0000313" key="8">
    <source>
        <dbReference type="EMBL" id="GAQ85164.1"/>
    </source>
</evidence>
<dbReference type="InterPro" id="IPR011011">
    <property type="entry name" value="Znf_FYVE_PHD"/>
</dbReference>
<evidence type="ECO:0000313" key="9">
    <source>
        <dbReference type="Proteomes" id="UP000054558"/>
    </source>
</evidence>
<feature type="compositionally biased region" description="Basic and acidic residues" evidence="6">
    <location>
        <begin position="949"/>
        <end position="958"/>
    </location>
</feature>
<evidence type="ECO:0000256" key="4">
    <source>
        <dbReference type="ARBA" id="ARBA00022833"/>
    </source>
</evidence>
<keyword evidence="2" id="KW-0479">Metal-binding</keyword>
<feature type="domain" description="Zinc finger PHD-type" evidence="7">
    <location>
        <begin position="22"/>
        <end position="65"/>
    </location>
</feature>
<dbReference type="InterPro" id="IPR001965">
    <property type="entry name" value="Znf_PHD"/>
</dbReference>
<protein>
    <submittedName>
        <fullName evidence="8">RING/FYVE/PHD zinc finger superfamily protein</fullName>
    </submittedName>
</protein>
<keyword evidence="4" id="KW-0862">Zinc</keyword>
<dbReference type="PANTHER" id="PTHR14571:SF9">
    <property type="entry name" value="HISTONE-LYSINE N-METHYLTRANSFERASE SET-26-RELATED"/>
    <property type="match status" value="1"/>
</dbReference>
<feature type="compositionally biased region" description="Low complexity" evidence="6">
    <location>
        <begin position="1166"/>
        <end position="1176"/>
    </location>
</feature>
<dbReference type="SMART" id="SM00249">
    <property type="entry name" value="PHD"/>
    <property type="match status" value="2"/>
</dbReference>
<feature type="region of interest" description="Disordered" evidence="6">
    <location>
        <begin position="199"/>
        <end position="221"/>
    </location>
</feature>
<dbReference type="SUPFAM" id="SSF57903">
    <property type="entry name" value="FYVE/PHD zinc finger"/>
    <property type="match status" value="1"/>
</dbReference>
<dbReference type="PANTHER" id="PTHR14571">
    <property type="entry name" value="HISTONE-LYSINE N-METHYLTRANSFERASE SET-26-RELATED"/>
    <property type="match status" value="1"/>
</dbReference>
<feature type="region of interest" description="Disordered" evidence="6">
    <location>
        <begin position="1037"/>
        <end position="1217"/>
    </location>
</feature>
<evidence type="ECO:0000259" key="7">
    <source>
        <dbReference type="SMART" id="SM00249"/>
    </source>
</evidence>
<evidence type="ECO:0000256" key="2">
    <source>
        <dbReference type="ARBA" id="ARBA00022723"/>
    </source>
</evidence>
<comment type="subcellular location">
    <subcellularLocation>
        <location evidence="1">Nucleus</location>
    </subcellularLocation>
</comment>